<feature type="transmembrane region" description="Helical" evidence="9">
    <location>
        <begin position="282"/>
        <end position="299"/>
    </location>
</feature>
<keyword evidence="6 9" id="KW-1133">Transmembrane helix</keyword>
<evidence type="ECO:0000256" key="2">
    <source>
        <dbReference type="ARBA" id="ARBA00005658"/>
    </source>
</evidence>
<comment type="similarity">
    <text evidence="2">Belongs to the BCCT transporter (TC 2.A.15) family.</text>
</comment>
<evidence type="ECO:0000256" key="4">
    <source>
        <dbReference type="ARBA" id="ARBA00022475"/>
    </source>
</evidence>
<protein>
    <submittedName>
        <fullName evidence="10">BCCT family transporter</fullName>
    </submittedName>
</protein>
<evidence type="ECO:0000256" key="5">
    <source>
        <dbReference type="ARBA" id="ARBA00022692"/>
    </source>
</evidence>
<dbReference type="RefSeq" id="WP_206475835.1">
    <property type="nucleotide sequence ID" value="NZ_JBFBMH010000002.1"/>
</dbReference>
<feature type="transmembrane region" description="Helical" evidence="9">
    <location>
        <begin position="76"/>
        <end position="95"/>
    </location>
</feature>
<dbReference type="PANTHER" id="PTHR30047">
    <property type="entry name" value="HIGH-AFFINITY CHOLINE TRANSPORT PROTEIN-RELATED"/>
    <property type="match status" value="1"/>
</dbReference>
<feature type="transmembrane region" description="Helical" evidence="9">
    <location>
        <begin position="472"/>
        <end position="493"/>
    </location>
</feature>
<evidence type="ECO:0000256" key="1">
    <source>
        <dbReference type="ARBA" id="ARBA00004651"/>
    </source>
</evidence>
<feature type="transmembrane region" description="Helical" evidence="9">
    <location>
        <begin position="37"/>
        <end position="56"/>
    </location>
</feature>
<comment type="caution">
    <text evidence="10">The sequence shown here is derived from an EMBL/GenBank/DDBJ whole genome shotgun (WGS) entry which is preliminary data.</text>
</comment>
<feature type="transmembrane region" description="Helical" evidence="9">
    <location>
        <begin position="499"/>
        <end position="523"/>
    </location>
</feature>
<evidence type="ECO:0000256" key="7">
    <source>
        <dbReference type="ARBA" id="ARBA00023136"/>
    </source>
</evidence>
<sequence>MSEPENANGQYRPPSASTASPDAVAAPRRSLPPVQRWVFWPASAIIIVFVAFTLIAPDIAEALFKNIQTTIVNAFNWYYVLIAAVFVAFSLYLGFSRFGDIKLGKDDDEPEFSLLSWFSLLFAAGMGIGLVFYGVSEPLTHFATPRPGVTGTPEQLAQAALGQTYLHWGVHAWSIYVVIGLALAYAIHRRGRPISIRWTLEPLLGKRVEGGWGHAIDVIALVGTLFGVATSLGLGVIQISSGLGVAGIANPDETTQVVVILIISVFVLMSVLSGLTKGMKLLSTVNLVLAGLLVLYLLVMGPSEFLLRDFVQSIGYYIQNFVGLSFNVSAFQGTAGEEWQAQWTSFYWGWWISWAPFVGIFIARVSKGRTVREFVAGVILVPTLLGILWFSVLGGSALAIELQTPGALLNADGEVDLQGALFQMLEYVPGTQVVTIGVILLIGIFFITSADSGALVMGMIATGGQQNPKRWIRTFFVLITAALAIALLLAGGLTALQTAAITIALPFSIVMLLICWSTMVAFIRERRAYARAERAQLIDKIGDYYGLEVEARDETGLLGAQPRWLRNLQRRLGLPVAPTAPIRIPVELLSAESRADAGPAMLDVDDLVSADELSAHDDQDIPSHGEDQEPPVR</sequence>
<dbReference type="PANTHER" id="PTHR30047:SF7">
    <property type="entry name" value="HIGH-AFFINITY CHOLINE TRANSPORT PROTEIN"/>
    <property type="match status" value="1"/>
</dbReference>
<keyword evidence="11" id="KW-1185">Reference proteome</keyword>
<comment type="subcellular location">
    <subcellularLocation>
        <location evidence="1">Cell membrane</location>
        <topology evidence="1">Multi-pass membrane protein</topology>
    </subcellularLocation>
</comment>
<feature type="compositionally biased region" description="Polar residues" evidence="8">
    <location>
        <begin position="1"/>
        <end position="20"/>
    </location>
</feature>
<evidence type="ECO:0000313" key="10">
    <source>
        <dbReference type="EMBL" id="MEW1973898.1"/>
    </source>
</evidence>
<name>A0ABV3LD99_9MICO</name>
<feature type="transmembrane region" description="Helical" evidence="9">
    <location>
        <begin position="165"/>
        <end position="187"/>
    </location>
</feature>
<evidence type="ECO:0000256" key="8">
    <source>
        <dbReference type="SAM" id="MobiDB-lite"/>
    </source>
</evidence>
<dbReference type="Proteomes" id="UP001553715">
    <property type="component" value="Unassembled WGS sequence"/>
</dbReference>
<evidence type="ECO:0000256" key="3">
    <source>
        <dbReference type="ARBA" id="ARBA00022448"/>
    </source>
</evidence>
<organism evidence="10 11">
    <name type="scientific">Microbacterium profundi</name>
    <dbReference type="NCBI Taxonomy" id="450380"/>
    <lineage>
        <taxon>Bacteria</taxon>
        <taxon>Bacillati</taxon>
        <taxon>Actinomycetota</taxon>
        <taxon>Actinomycetes</taxon>
        <taxon>Micrococcales</taxon>
        <taxon>Microbacteriaceae</taxon>
        <taxon>Microbacterium</taxon>
    </lineage>
</organism>
<gene>
    <name evidence="10" type="ORF">AB0301_02260</name>
</gene>
<keyword evidence="7 9" id="KW-0472">Membrane</keyword>
<feature type="transmembrane region" description="Helical" evidence="9">
    <location>
        <begin position="115"/>
        <end position="135"/>
    </location>
</feature>
<feature type="transmembrane region" description="Helical" evidence="9">
    <location>
        <begin position="215"/>
        <end position="237"/>
    </location>
</feature>
<evidence type="ECO:0000256" key="9">
    <source>
        <dbReference type="SAM" id="Phobius"/>
    </source>
</evidence>
<proteinExistence type="inferred from homology"/>
<feature type="region of interest" description="Disordered" evidence="8">
    <location>
        <begin position="613"/>
        <end position="633"/>
    </location>
</feature>
<feature type="region of interest" description="Disordered" evidence="8">
    <location>
        <begin position="1"/>
        <end position="23"/>
    </location>
</feature>
<evidence type="ECO:0000313" key="11">
    <source>
        <dbReference type="Proteomes" id="UP001553715"/>
    </source>
</evidence>
<keyword evidence="3" id="KW-0813">Transport</keyword>
<keyword evidence="5 9" id="KW-0812">Transmembrane</keyword>
<dbReference type="NCBIfam" id="TIGR00842">
    <property type="entry name" value="bcct"/>
    <property type="match status" value="1"/>
</dbReference>
<accession>A0ABV3LD99</accession>
<feature type="transmembrane region" description="Helical" evidence="9">
    <location>
        <begin position="433"/>
        <end position="460"/>
    </location>
</feature>
<reference evidence="10 11" key="1">
    <citation type="submission" date="2024-06" db="EMBL/GenBank/DDBJ databases">
        <title>The Natural Products Discovery Center: Release of the First 8490 Sequenced Strains for Exploring Actinobacteria Biosynthetic Diversity.</title>
        <authorList>
            <person name="Kalkreuter E."/>
            <person name="Kautsar S.A."/>
            <person name="Yang D."/>
            <person name="Bader C.D."/>
            <person name="Teijaro C.N."/>
            <person name="Fluegel L."/>
            <person name="Davis C.M."/>
            <person name="Simpson J.R."/>
            <person name="Lauterbach L."/>
            <person name="Steele A.D."/>
            <person name="Gui C."/>
            <person name="Meng S."/>
            <person name="Li G."/>
            <person name="Viehrig K."/>
            <person name="Ye F."/>
            <person name="Su P."/>
            <person name="Kiefer A.F."/>
            <person name="Nichols A."/>
            <person name="Cepeda A.J."/>
            <person name="Yan W."/>
            <person name="Fan B."/>
            <person name="Jiang Y."/>
            <person name="Adhikari A."/>
            <person name="Zheng C.-J."/>
            <person name="Schuster L."/>
            <person name="Cowan T.M."/>
            <person name="Smanski M.J."/>
            <person name="Chevrette M.G."/>
            <person name="De Carvalho L.P.S."/>
            <person name="Shen B."/>
        </authorList>
    </citation>
    <scope>NUCLEOTIDE SEQUENCE [LARGE SCALE GENOMIC DNA]</scope>
    <source>
        <strain evidence="10 11">NPDC077434</strain>
    </source>
</reference>
<feature type="transmembrane region" description="Helical" evidence="9">
    <location>
        <begin position="375"/>
        <end position="400"/>
    </location>
</feature>
<feature type="transmembrane region" description="Helical" evidence="9">
    <location>
        <begin position="346"/>
        <end position="363"/>
    </location>
</feature>
<dbReference type="EMBL" id="JBFBMH010000002">
    <property type="protein sequence ID" value="MEW1973898.1"/>
    <property type="molecule type" value="Genomic_DNA"/>
</dbReference>
<evidence type="ECO:0000256" key="6">
    <source>
        <dbReference type="ARBA" id="ARBA00022989"/>
    </source>
</evidence>
<feature type="transmembrane region" description="Helical" evidence="9">
    <location>
        <begin position="257"/>
        <end position="275"/>
    </location>
</feature>
<dbReference type="InterPro" id="IPR000060">
    <property type="entry name" value="BCCT_transptr"/>
</dbReference>
<dbReference type="Pfam" id="PF02028">
    <property type="entry name" value="BCCT"/>
    <property type="match status" value="1"/>
</dbReference>
<keyword evidence="4" id="KW-1003">Cell membrane</keyword>